<evidence type="ECO:0000313" key="2">
    <source>
        <dbReference type="Proteomes" id="UP000635384"/>
    </source>
</evidence>
<proteinExistence type="predicted"/>
<sequence>MGTEFLAKTKRAFKKSWDKSAELANTPDLFRKEVETTSTCFEAETLEGVNPDIGDEFCVRIEDGKLIGRDGLTPTIRLSNPTPATRAAIESAGGVATAKVINLDAISGVVEVSIS</sequence>
<dbReference type="EMBL" id="JACXLC010000001">
    <property type="protein sequence ID" value="MBD2843543.1"/>
    <property type="molecule type" value="Genomic_DNA"/>
</dbReference>
<comment type="caution">
    <text evidence="1">The sequence shown here is derived from an EMBL/GenBank/DDBJ whole genome shotgun (WGS) entry which is preliminary data.</text>
</comment>
<dbReference type="RefSeq" id="WP_190788896.1">
    <property type="nucleotide sequence ID" value="NZ_JACXLC010000001.1"/>
</dbReference>
<organism evidence="1 2">
    <name type="scientific">Erythrobacter rubeus</name>
    <dbReference type="NCBI Taxonomy" id="2760803"/>
    <lineage>
        <taxon>Bacteria</taxon>
        <taxon>Pseudomonadati</taxon>
        <taxon>Pseudomonadota</taxon>
        <taxon>Alphaproteobacteria</taxon>
        <taxon>Sphingomonadales</taxon>
        <taxon>Erythrobacteraceae</taxon>
        <taxon>Erythrobacter/Porphyrobacter group</taxon>
        <taxon>Erythrobacter</taxon>
    </lineage>
</organism>
<protein>
    <submittedName>
        <fullName evidence="1">Uncharacterized protein</fullName>
    </submittedName>
</protein>
<gene>
    <name evidence="1" type="ORF">IB285_14875</name>
</gene>
<keyword evidence="2" id="KW-1185">Reference proteome</keyword>
<accession>A0ABR8KWT9</accession>
<dbReference type="Proteomes" id="UP000635384">
    <property type="component" value="Unassembled WGS sequence"/>
</dbReference>
<evidence type="ECO:0000313" key="1">
    <source>
        <dbReference type="EMBL" id="MBD2843543.1"/>
    </source>
</evidence>
<name>A0ABR8KWT9_9SPHN</name>
<reference evidence="1 2" key="1">
    <citation type="submission" date="2020-09" db="EMBL/GenBank/DDBJ databases">
        <authorList>
            <person name="Yoon J.-W."/>
        </authorList>
    </citation>
    <scope>NUCLEOTIDE SEQUENCE [LARGE SCALE GENOMIC DNA]</scope>
    <source>
        <strain evidence="1 2">KMU-140</strain>
    </source>
</reference>